<evidence type="ECO:0000313" key="1">
    <source>
        <dbReference type="EMBL" id="HGZ59718.1"/>
    </source>
</evidence>
<dbReference type="PANTHER" id="PTHR38816:SF1">
    <property type="entry name" value="EXOSOME SUBUNIT"/>
    <property type="match status" value="1"/>
</dbReference>
<dbReference type="AlphaFoldDB" id="A0A7J3SKK6"/>
<dbReference type="Pfam" id="PF01877">
    <property type="entry name" value="RNA_binding"/>
    <property type="match status" value="1"/>
</dbReference>
<name>A0A7J3SKK6_9CREN</name>
<reference evidence="1" key="1">
    <citation type="journal article" date="2020" name="mSystems">
        <title>Genome- and Community-Level Interaction Insights into Carbon Utilization and Element Cycling Functions of Hydrothermarchaeota in Hydrothermal Sediment.</title>
        <authorList>
            <person name="Zhou Z."/>
            <person name="Liu Y."/>
            <person name="Xu W."/>
            <person name="Pan J."/>
            <person name="Luo Z.H."/>
            <person name="Li M."/>
        </authorList>
    </citation>
    <scope>NUCLEOTIDE SEQUENCE [LARGE SCALE GENOMIC DNA]</scope>
    <source>
        <strain evidence="1">SpSt-885</strain>
    </source>
</reference>
<dbReference type="EMBL" id="DTLS01000025">
    <property type="protein sequence ID" value="HGZ59718.1"/>
    <property type="molecule type" value="Genomic_DNA"/>
</dbReference>
<dbReference type="PANTHER" id="PTHR38816">
    <property type="entry name" value="EXOSOME SUBUNIT, DUF54 FAMILY-RELATED"/>
    <property type="match status" value="1"/>
</dbReference>
<protein>
    <recommendedName>
        <fullName evidence="2">Exosome protein</fullName>
    </recommendedName>
</protein>
<dbReference type="InterPro" id="IPR022803">
    <property type="entry name" value="Ribosomal_uL5_dom_sf"/>
</dbReference>
<dbReference type="InterPro" id="IPR002739">
    <property type="entry name" value="PAB1135-like"/>
</dbReference>
<comment type="caution">
    <text evidence="1">The sequence shown here is derived from an EMBL/GenBank/DDBJ whole genome shotgun (WGS) entry which is preliminary data.</text>
</comment>
<dbReference type="SUPFAM" id="SSF55282">
    <property type="entry name" value="RL5-like"/>
    <property type="match status" value="1"/>
</dbReference>
<accession>A0A7J3SKK6</accession>
<gene>
    <name evidence="1" type="ORF">ENW83_00725</name>
</gene>
<proteinExistence type="predicted"/>
<dbReference type="Gene3D" id="3.30.1440.10">
    <property type="match status" value="1"/>
</dbReference>
<sequence length="142" mass="16605">MKSVISLEISAIRHMTEDEEKVERCIAALLPQEMREKTEIQKSRVKGHYGNEITYMKLNETKSPEKILSYVSGKLDDYSRGILEATIEDRIEENRLHLRFHKHLLLEDKLVLSDSDEVVKVTIVFSSKDSLRDFLETTIKRR</sequence>
<evidence type="ECO:0008006" key="2">
    <source>
        <dbReference type="Google" id="ProtNLM"/>
    </source>
</evidence>
<organism evidence="1">
    <name type="scientific">Fervidicoccus fontis</name>
    <dbReference type="NCBI Taxonomy" id="683846"/>
    <lineage>
        <taxon>Archaea</taxon>
        <taxon>Thermoproteota</taxon>
        <taxon>Thermoprotei</taxon>
        <taxon>Fervidicoccales</taxon>
        <taxon>Fervidicoccaceae</taxon>
        <taxon>Fervidicoccus</taxon>
    </lineage>
</organism>